<accession>A0A5J4VL05</accession>
<protein>
    <submittedName>
        <fullName evidence="2">Uncharacterized protein</fullName>
    </submittedName>
</protein>
<dbReference type="AlphaFoldDB" id="A0A5J4VL05"/>
<dbReference type="Proteomes" id="UP000324800">
    <property type="component" value="Unassembled WGS sequence"/>
</dbReference>
<proteinExistence type="predicted"/>
<name>A0A5J4VL05_9EUKA</name>
<comment type="caution">
    <text evidence="2">The sequence shown here is derived from an EMBL/GenBank/DDBJ whole genome shotgun (WGS) entry which is preliminary data.</text>
</comment>
<evidence type="ECO:0000256" key="1">
    <source>
        <dbReference type="SAM" id="MobiDB-lite"/>
    </source>
</evidence>
<feature type="region of interest" description="Disordered" evidence="1">
    <location>
        <begin position="1"/>
        <end position="25"/>
    </location>
</feature>
<organism evidence="2 3">
    <name type="scientific">Streblomastix strix</name>
    <dbReference type="NCBI Taxonomy" id="222440"/>
    <lineage>
        <taxon>Eukaryota</taxon>
        <taxon>Metamonada</taxon>
        <taxon>Preaxostyla</taxon>
        <taxon>Oxymonadida</taxon>
        <taxon>Streblomastigidae</taxon>
        <taxon>Streblomastix</taxon>
    </lineage>
</organism>
<sequence>MHTSEREILARTELQPSAKSTPCEDLSCDIDARTRKSLSPPSKKSQKPLLTLFEIGTTKASQTFSFKMLVQNLAKQQTIIRETSNWKRVRTTLPLSANQQG</sequence>
<gene>
    <name evidence="2" type="ORF">EZS28_021579</name>
</gene>
<reference evidence="2 3" key="1">
    <citation type="submission" date="2019-03" db="EMBL/GenBank/DDBJ databases">
        <title>Single cell metagenomics reveals metabolic interactions within the superorganism composed of flagellate Streblomastix strix and complex community of Bacteroidetes bacteria on its surface.</title>
        <authorList>
            <person name="Treitli S.C."/>
            <person name="Kolisko M."/>
            <person name="Husnik F."/>
            <person name="Keeling P."/>
            <person name="Hampl V."/>
        </authorList>
    </citation>
    <scope>NUCLEOTIDE SEQUENCE [LARGE SCALE GENOMIC DNA]</scope>
    <source>
        <strain evidence="2">ST1C</strain>
    </source>
</reference>
<dbReference type="EMBL" id="SNRW01006530">
    <property type="protein sequence ID" value="KAA6382893.1"/>
    <property type="molecule type" value="Genomic_DNA"/>
</dbReference>
<evidence type="ECO:0000313" key="2">
    <source>
        <dbReference type="EMBL" id="KAA6382893.1"/>
    </source>
</evidence>
<feature type="compositionally biased region" description="Basic and acidic residues" evidence="1">
    <location>
        <begin position="1"/>
        <end position="10"/>
    </location>
</feature>
<evidence type="ECO:0000313" key="3">
    <source>
        <dbReference type="Proteomes" id="UP000324800"/>
    </source>
</evidence>